<protein>
    <recommendedName>
        <fullName evidence="5">RRM domain-containing protein</fullName>
    </recommendedName>
</protein>
<dbReference type="InterPro" id="IPR035979">
    <property type="entry name" value="RBD_domain_sf"/>
</dbReference>
<dbReference type="Pfam" id="PF00076">
    <property type="entry name" value="RRM_1"/>
    <property type="match status" value="2"/>
</dbReference>
<organism evidence="6 7">
    <name type="scientific">Dissostichus mawsoni</name>
    <name type="common">Antarctic cod</name>
    <dbReference type="NCBI Taxonomy" id="36200"/>
    <lineage>
        <taxon>Eukaryota</taxon>
        <taxon>Metazoa</taxon>
        <taxon>Chordata</taxon>
        <taxon>Craniata</taxon>
        <taxon>Vertebrata</taxon>
        <taxon>Euteleostomi</taxon>
        <taxon>Actinopterygii</taxon>
        <taxon>Neopterygii</taxon>
        <taxon>Teleostei</taxon>
        <taxon>Neoteleostei</taxon>
        <taxon>Acanthomorphata</taxon>
        <taxon>Eupercaria</taxon>
        <taxon>Perciformes</taxon>
        <taxon>Notothenioidei</taxon>
        <taxon>Nototheniidae</taxon>
        <taxon>Dissostichus</taxon>
    </lineage>
</organism>
<feature type="compositionally biased region" description="Basic residues" evidence="4">
    <location>
        <begin position="49"/>
        <end position="59"/>
    </location>
</feature>
<dbReference type="InterPro" id="IPR012677">
    <property type="entry name" value="Nucleotide-bd_a/b_plait_sf"/>
</dbReference>
<proteinExistence type="predicted"/>
<feature type="compositionally biased region" description="Basic and acidic residues" evidence="4">
    <location>
        <begin position="183"/>
        <end position="193"/>
    </location>
</feature>
<evidence type="ECO:0000256" key="4">
    <source>
        <dbReference type="SAM" id="MobiDB-lite"/>
    </source>
</evidence>
<dbReference type="PANTHER" id="PTHR24012">
    <property type="entry name" value="RNA BINDING PROTEIN"/>
    <property type="match status" value="1"/>
</dbReference>
<evidence type="ECO:0000259" key="5">
    <source>
        <dbReference type="PROSITE" id="PS50102"/>
    </source>
</evidence>
<evidence type="ECO:0000313" key="7">
    <source>
        <dbReference type="Proteomes" id="UP000518266"/>
    </source>
</evidence>
<evidence type="ECO:0000313" key="6">
    <source>
        <dbReference type="EMBL" id="KAF3840043.1"/>
    </source>
</evidence>
<dbReference type="OrthoDB" id="271725at2759"/>
<feature type="domain" description="RRM" evidence="5">
    <location>
        <begin position="541"/>
        <end position="615"/>
    </location>
</feature>
<feature type="region of interest" description="Disordered" evidence="4">
    <location>
        <begin position="22"/>
        <end position="71"/>
    </location>
</feature>
<evidence type="ECO:0000256" key="3">
    <source>
        <dbReference type="PROSITE-ProRule" id="PRU00176"/>
    </source>
</evidence>
<accession>A0A7J5XTA8</accession>
<dbReference type="EMBL" id="JAAKFY010000021">
    <property type="protein sequence ID" value="KAF3840043.1"/>
    <property type="molecule type" value="Genomic_DNA"/>
</dbReference>
<dbReference type="SMART" id="SM00360">
    <property type="entry name" value="RRM"/>
    <property type="match status" value="2"/>
</dbReference>
<evidence type="ECO:0000256" key="2">
    <source>
        <dbReference type="ARBA" id="ARBA00022884"/>
    </source>
</evidence>
<dbReference type="SUPFAM" id="SSF54928">
    <property type="entry name" value="RNA-binding domain, RBD"/>
    <property type="match status" value="2"/>
</dbReference>
<sequence>MKPSPSLLTHAEWSRRQQPHNTLHTHHHHHHHHLTHSDGCQAQWETKRSGRRSLRRKERERRGEEKQKELEEAPCGSEGIFLCVRARLDRTICFFPSQRSSHRGFFSLLSQARLLPYLTYLEGVRESEKKGSHSFSSRPPSFLSSSSSSSRRTVCVPQETARPVDWARGCERETRQGKRIHGKREGDREEQGTPEKANWGMLRAAEKKSGSDFRAESARNRQPDPIHHPLLLLTPPPLLLLLLLLPPSSSSSPSPFTLSLSCFSIPLLFSVSCCYPFNISLPHLLLPQLLFLRLLWILSVSLVSSRQYDLSSYPSFLCVLVTLTHTSVRGERFSLYVPHSSEGHWPPPWSGRSLTCELLSPASRTSFGFQLHGKTFGAAANVPPLHYYYPHYPDQAVLCSSPQPMAPPSPGTTGGGGHGGCHGGGLMEQLSKTNLYIRGLPPATTDQDLIKLCQPYGKIVSTKAILDKNTNQCKVIQNISRYSLLFFFSSSSFSSSSSSVLSLCYGFVDFDSPAAAQKAVASLKASGVQAQMAKQQEQDPTNLYISNLPLSMDEQELENMLKPFGHVISTRILRDANGLSRGVGFARMESTEKCDVVIQNFNGKFLKTPPGMTGRCRSPRQLHCTGRAGVFFYRESFSIAPAEPLLCKFADGGQKKRQTQVKYPQNGRPWTREGEVRLESVLHRKIPLRIHSSFFLKDKWKWAISGMALTYDPTGMQNGFYSSPYSISTNRMIAQTSITPFIAASPVSTYQVGPEYVLDATPTGAVINPASPLESSLSLHPSSVMAPLTQQMNHMSLGTTGTYMPAAAPMQGTYIPQYSAVPASAITVEGVVTDPSSQTAPPPHRTPAGSSLYQWRTQIMPQPTLTSRSECCKDISLCIAHFL</sequence>
<gene>
    <name evidence="6" type="ORF">F7725_018760</name>
</gene>
<dbReference type="Proteomes" id="UP000518266">
    <property type="component" value="Unassembled WGS sequence"/>
</dbReference>
<comment type="caution">
    <text evidence="6">The sequence shown here is derived from an EMBL/GenBank/DDBJ whole genome shotgun (WGS) entry which is preliminary data.</text>
</comment>
<dbReference type="CDD" id="cd12472">
    <property type="entry name" value="RRM1_RBMS3"/>
    <property type="match status" value="1"/>
</dbReference>
<dbReference type="PROSITE" id="PS50102">
    <property type="entry name" value="RRM"/>
    <property type="match status" value="2"/>
</dbReference>
<reference evidence="6 7" key="1">
    <citation type="submission" date="2020-03" db="EMBL/GenBank/DDBJ databases">
        <title>Dissostichus mawsoni Genome sequencing and assembly.</title>
        <authorList>
            <person name="Park H."/>
        </authorList>
    </citation>
    <scope>NUCLEOTIDE SEQUENCE [LARGE SCALE GENOMIC DNA]</scope>
    <source>
        <strain evidence="6">DM0001</strain>
        <tissue evidence="6">Muscle</tissue>
    </source>
</reference>
<keyword evidence="1" id="KW-0677">Repeat</keyword>
<name>A0A7J5XTA8_DISMA</name>
<keyword evidence="2 3" id="KW-0694">RNA-binding</keyword>
<feature type="region of interest" description="Disordered" evidence="4">
    <location>
        <begin position="129"/>
        <end position="155"/>
    </location>
</feature>
<feature type="compositionally biased region" description="Low complexity" evidence="4">
    <location>
        <begin position="133"/>
        <end position="151"/>
    </location>
</feature>
<feature type="domain" description="RRM" evidence="5">
    <location>
        <begin position="433"/>
        <end position="535"/>
    </location>
</feature>
<feature type="compositionally biased region" description="Basic and acidic residues" evidence="4">
    <location>
        <begin position="60"/>
        <end position="71"/>
    </location>
</feature>
<keyword evidence="7" id="KW-1185">Reference proteome</keyword>
<evidence type="ECO:0000256" key="1">
    <source>
        <dbReference type="ARBA" id="ARBA00022737"/>
    </source>
</evidence>
<feature type="region of interest" description="Disordered" evidence="4">
    <location>
        <begin position="173"/>
        <end position="198"/>
    </location>
</feature>
<dbReference type="Gene3D" id="3.30.70.330">
    <property type="match status" value="2"/>
</dbReference>
<dbReference type="AlphaFoldDB" id="A0A7J5XTA8"/>
<dbReference type="InterPro" id="IPR000504">
    <property type="entry name" value="RRM_dom"/>
</dbReference>
<feature type="compositionally biased region" description="Basic residues" evidence="4">
    <location>
        <begin position="23"/>
        <end position="34"/>
    </location>
</feature>
<dbReference type="GO" id="GO:0003723">
    <property type="term" value="F:RNA binding"/>
    <property type="evidence" value="ECO:0007669"/>
    <property type="project" value="UniProtKB-UniRule"/>
</dbReference>